<protein>
    <submittedName>
        <fullName evidence="2">Uncharacterized protein</fullName>
    </submittedName>
</protein>
<reference evidence="2" key="1">
    <citation type="submission" date="2015-05" db="UniProtKB">
        <authorList>
            <consortium name="EnsemblMetazoa"/>
        </authorList>
    </citation>
    <scope>IDENTIFICATION</scope>
</reference>
<feature type="compositionally biased region" description="Acidic residues" evidence="1">
    <location>
        <begin position="61"/>
        <end position="70"/>
    </location>
</feature>
<dbReference type="GO" id="GO:0003676">
    <property type="term" value="F:nucleic acid binding"/>
    <property type="evidence" value="ECO:0007669"/>
    <property type="project" value="InterPro"/>
</dbReference>
<feature type="compositionally biased region" description="Basic and acidic residues" evidence="1">
    <location>
        <begin position="32"/>
        <end position="42"/>
    </location>
</feature>
<feature type="region of interest" description="Disordered" evidence="1">
    <location>
        <begin position="25"/>
        <end position="116"/>
    </location>
</feature>
<keyword evidence="3" id="KW-1185">Reference proteome</keyword>
<dbReference type="eggNOG" id="KOG0017">
    <property type="taxonomic scope" value="Eukaryota"/>
</dbReference>
<dbReference type="AlphaFoldDB" id="T1I8T2"/>
<dbReference type="Proteomes" id="UP000015103">
    <property type="component" value="Unassembled WGS sequence"/>
</dbReference>
<dbReference type="EMBL" id="ACPB03013989">
    <property type="status" value="NOT_ANNOTATED_CDS"/>
    <property type="molecule type" value="Genomic_DNA"/>
</dbReference>
<dbReference type="Gene3D" id="3.30.420.10">
    <property type="entry name" value="Ribonuclease H-like superfamily/Ribonuclease H"/>
    <property type="match status" value="1"/>
</dbReference>
<dbReference type="VEuPathDB" id="VectorBase:RPRC012704"/>
<dbReference type="PANTHER" id="PTHR37984">
    <property type="entry name" value="PROTEIN CBG26694"/>
    <property type="match status" value="1"/>
</dbReference>
<evidence type="ECO:0000256" key="1">
    <source>
        <dbReference type="SAM" id="MobiDB-lite"/>
    </source>
</evidence>
<name>T1I8T2_RHOPR</name>
<dbReference type="InterPro" id="IPR050951">
    <property type="entry name" value="Retrovirus_Pol_polyprotein"/>
</dbReference>
<dbReference type="STRING" id="13249.T1I8T2"/>
<dbReference type="InterPro" id="IPR036397">
    <property type="entry name" value="RNaseH_sf"/>
</dbReference>
<evidence type="ECO:0000313" key="2">
    <source>
        <dbReference type="EnsemblMetazoa" id="RPRC012704-PA"/>
    </source>
</evidence>
<dbReference type="OMA" id="HENGVDW"/>
<evidence type="ECO:0000313" key="3">
    <source>
        <dbReference type="Proteomes" id="UP000015103"/>
    </source>
</evidence>
<dbReference type="EMBL" id="ACPB03013988">
    <property type="status" value="NOT_ANNOTATED_CDS"/>
    <property type="molecule type" value="Genomic_DNA"/>
</dbReference>
<sequence>MPHAGLEVEETQNECTAKAQEILYGIGGSVRTGKDEINGEIKKGKRDTRKNEGVTETNNIQEEDEGSQDDTDSRSDLKGDQDKGRRSCVEVQEAAREEESIENCSGQEEKEQGKGTFVIPVVEESLEARTARKEEGDKVLLPGSKREEGLSDIHRGNTGIQFAVKRARAKQRRRFSLVGYHENGVDWASRCTEWVARKGTSRETNGALRQDKIGLPLKRIASDMAGPSPDYRRRMRCNLVAMDHVSKWAEAHVLADQDASTAAAATKVYKILGVRRTRSTPPHPHSDGMGERSYRTLGGHQRTLKKDHQEIWDKHTPPIMMVYQSAAQETTKRMLASVVLGRERRLTGDLAFGSLEAEETDVDSCAAKLRRKLRAVRGGVRGRRRLDSDRTRTSCDRRVIGRTFQRGEKVWSYKRVRKKGKPPKLLGRILHHCLTAQRPGVRDPTYAQIQDEGGALGPIAAARHEGDFCSGRTVLRGGQCNEVDLGREERPRLF</sequence>
<dbReference type="SUPFAM" id="SSF53098">
    <property type="entry name" value="Ribonuclease H-like"/>
    <property type="match status" value="1"/>
</dbReference>
<dbReference type="EMBL" id="ACPB03013987">
    <property type="status" value="NOT_ANNOTATED_CDS"/>
    <property type="molecule type" value="Genomic_DNA"/>
</dbReference>
<organism evidence="2 3">
    <name type="scientific">Rhodnius prolixus</name>
    <name type="common">Triatomid bug</name>
    <dbReference type="NCBI Taxonomy" id="13249"/>
    <lineage>
        <taxon>Eukaryota</taxon>
        <taxon>Metazoa</taxon>
        <taxon>Ecdysozoa</taxon>
        <taxon>Arthropoda</taxon>
        <taxon>Hexapoda</taxon>
        <taxon>Insecta</taxon>
        <taxon>Pterygota</taxon>
        <taxon>Neoptera</taxon>
        <taxon>Paraneoptera</taxon>
        <taxon>Hemiptera</taxon>
        <taxon>Heteroptera</taxon>
        <taxon>Panheteroptera</taxon>
        <taxon>Cimicomorpha</taxon>
        <taxon>Reduviidae</taxon>
        <taxon>Triatominae</taxon>
        <taxon>Rhodnius</taxon>
    </lineage>
</organism>
<dbReference type="InterPro" id="IPR012337">
    <property type="entry name" value="RNaseH-like_sf"/>
</dbReference>
<dbReference type="EMBL" id="ACPB03013986">
    <property type="status" value="NOT_ANNOTATED_CDS"/>
    <property type="molecule type" value="Genomic_DNA"/>
</dbReference>
<feature type="compositionally biased region" description="Basic and acidic residues" evidence="1">
    <location>
        <begin position="71"/>
        <end position="98"/>
    </location>
</feature>
<accession>T1I8T2</accession>
<dbReference type="PANTHER" id="PTHR37984:SF5">
    <property type="entry name" value="PROTEIN NYNRIN-LIKE"/>
    <property type="match status" value="1"/>
</dbReference>
<dbReference type="HOGENOM" id="CLU_043082_0_0_1"/>
<dbReference type="InParanoid" id="T1I8T2"/>
<dbReference type="EnsemblMetazoa" id="RPRC012704-RA">
    <property type="protein sequence ID" value="RPRC012704-PA"/>
    <property type="gene ID" value="RPRC012704"/>
</dbReference>
<proteinExistence type="predicted"/>